<evidence type="ECO:0000313" key="3">
    <source>
        <dbReference type="Proteomes" id="UP000075787"/>
    </source>
</evidence>
<dbReference type="Pfam" id="PF00117">
    <property type="entry name" value="GATase"/>
    <property type="match status" value="1"/>
</dbReference>
<comment type="caution">
    <text evidence="2">The sequence shown here is derived from an EMBL/GenBank/DDBJ whole genome shotgun (WGS) entry which is preliminary data.</text>
</comment>
<proteinExistence type="predicted"/>
<dbReference type="PANTHER" id="PTHR42695">
    <property type="entry name" value="GLUTAMINE AMIDOTRANSFERASE YLR126C-RELATED"/>
    <property type="match status" value="1"/>
</dbReference>
<dbReference type="PANTHER" id="PTHR42695:SF5">
    <property type="entry name" value="GLUTAMINE AMIDOTRANSFERASE YLR126C-RELATED"/>
    <property type="match status" value="1"/>
</dbReference>
<name>A0A161Q4T4_9PROT</name>
<keyword evidence="2" id="KW-0808">Transferase</keyword>
<reference evidence="2 3" key="1">
    <citation type="submission" date="2015-12" db="EMBL/GenBank/DDBJ databases">
        <title>Genome sequence of Tistrella mobilis MCCC 1A02139.</title>
        <authorList>
            <person name="Lu L."/>
            <person name="Lai Q."/>
            <person name="Shao Z."/>
            <person name="Qian P."/>
        </authorList>
    </citation>
    <scope>NUCLEOTIDE SEQUENCE [LARGE SCALE GENOMIC DNA]</scope>
    <source>
        <strain evidence="2 3">MCCC 1A02139</strain>
    </source>
</reference>
<dbReference type="InterPro" id="IPR029062">
    <property type="entry name" value="Class_I_gatase-like"/>
</dbReference>
<dbReference type="GeneID" id="97242953"/>
<dbReference type="Proteomes" id="UP000075787">
    <property type="component" value="Unassembled WGS sequence"/>
</dbReference>
<gene>
    <name evidence="2" type="ORF">AUP44_03720</name>
</gene>
<organism evidence="2 3">
    <name type="scientific">Tistrella mobilis</name>
    <dbReference type="NCBI Taxonomy" id="171437"/>
    <lineage>
        <taxon>Bacteria</taxon>
        <taxon>Pseudomonadati</taxon>
        <taxon>Pseudomonadota</taxon>
        <taxon>Alphaproteobacteria</taxon>
        <taxon>Geminicoccales</taxon>
        <taxon>Geminicoccaceae</taxon>
        <taxon>Tistrella</taxon>
    </lineage>
</organism>
<evidence type="ECO:0000259" key="1">
    <source>
        <dbReference type="Pfam" id="PF00117"/>
    </source>
</evidence>
<dbReference type="GO" id="GO:0016740">
    <property type="term" value="F:transferase activity"/>
    <property type="evidence" value="ECO:0007669"/>
    <property type="project" value="UniProtKB-KW"/>
</dbReference>
<evidence type="ECO:0000313" key="2">
    <source>
        <dbReference type="EMBL" id="KYO53464.1"/>
    </source>
</evidence>
<dbReference type="Gene3D" id="3.40.50.880">
    <property type="match status" value="1"/>
</dbReference>
<dbReference type="CDD" id="cd01741">
    <property type="entry name" value="GATase1_1"/>
    <property type="match status" value="1"/>
</dbReference>
<dbReference type="SUPFAM" id="SSF52317">
    <property type="entry name" value="Class I glutamine amidotransferase-like"/>
    <property type="match status" value="1"/>
</dbReference>
<dbReference type="EMBL" id="LPZR01000113">
    <property type="protein sequence ID" value="KYO53464.1"/>
    <property type="molecule type" value="Genomic_DNA"/>
</dbReference>
<dbReference type="OrthoDB" id="7365442at2"/>
<keyword evidence="2" id="KW-0315">Glutamine amidotransferase</keyword>
<sequence>MLKTAVAIRHLAFEDLGCFGPVLERAGYKVHYYDAGVDELWTLDPLTTGLIVVLGGPIGAYEEEKYPFLTEELQLIERRLASGKPIFGVCLGAQLMARVLGAKVYPGPAKEIGFSELTLTEAGRRSCLNVFEGGPVLHWHGDRFDLPEGAEALASTEICPVQAFSYGANAFGAQFHPEAGGEGFERWLIGHTIELGAAGVDVPRLRADNEHWGPILKPRAEACLETWLRNLDA</sequence>
<dbReference type="NCBIfam" id="NF005458">
    <property type="entry name" value="PRK07053.1"/>
    <property type="match status" value="1"/>
</dbReference>
<dbReference type="AlphaFoldDB" id="A0A161Q4T4"/>
<dbReference type="GO" id="GO:0005829">
    <property type="term" value="C:cytosol"/>
    <property type="evidence" value="ECO:0007669"/>
    <property type="project" value="TreeGrafter"/>
</dbReference>
<protein>
    <submittedName>
        <fullName evidence="2">Glutamine amidotransferase</fullName>
    </submittedName>
</protein>
<dbReference type="RefSeq" id="WP_062763626.1">
    <property type="nucleotide sequence ID" value="NZ_CP121013.1"/>
</dbReference>
<dbReference type="InterPro" id="IPR017926">
    <property type="entry name" value="GATASE"/>
</dbReference>
<dbReference type="PROSITE" id="PS51273">
    <property type="entry name" value="GATASE_TYPE_1"/>
    <property type="match status" value="1"/>
</dbReference>
<feature type="domain" description="Glutamine amidotransferase" evidence="1">
    <location>
        <begin position="28"/>
        <end position="181"/>
    </location>
</feature>
<accession>A0A161Q4T4</accession>
<dbReference type="InterPro" id="IPR044992">
    <property type="entry name" value="ChyE-like"/>
</dbReference>